<evidence type="ECO:0000313" key="1">
    <source>
        <dbReference type="EMBL" id="CAG5119141.1"/>
    </source>
</evidence>
<protein>
    <submittedName>
        <fullName evidence="1">Uncharacterized protein</fullName>
    </submittedName>
</protein>
<evidence type="ECO:0000313" key="2">
    <source>
        <dbReference type="Proteomes" id="UP000678393"/>
    </source>
</evidence>
<dbReference type="Proteomes" id="UP000678393">
    <property type="component" value="Unassembled WGS sequence"/>
</dbReference>
<comment type="caution">
    <text evidence="1">The sequence shown here is derived from an EMBL/GenBank/DDBJ whole genome shotgun (WGS) entry which is preliminary data.</text>
</comment>
<sequence length="102" mass="11592">MLLLISWWKNKSLVFLDFVVVVFFVFKCYEPPHVCKKLENESTLLAQYDLHNTSDTKVEYGKCDISIVGNRSGVRETVASFGCMAGHDYHGSKHISFVSEVT</sequence>
<accession>A0A8S3YV15</accession>
<gene>
    <name evidence="1" type="ORF">CUNI_LOCUS4699</name>
</gene>
<organism evidence="1 2">
    <name type="scientific">Candidula unifasciata</name>
    <dbReference type="NCBI Taxonomy" id="100452"/>
    <lineage>
        <taxon>Eukaryota</taxon>
        <taxon>Metazoa</taxon>
        <taxon>Spiralia</taxon>
        <taxon>Lophotrochozoa</taxon>
        <taxon>Mollusca</taxon>
        <taxon>Gastropoda</taxon>
        <taxon>Heterobranchia</taxon>
        <taxon>Euthyneura</taxon>
        <taxon>Panpulmonata</taxon>
        <taxon>Eupulmonata</taxon>
        <taxon>Stylommatophora</taxon>
        <taxon>Helicina</taxon>
        <taxon>Helicoidea</taxon>
        <taxon>Geomitridae</taxon>
        <taxon>Candidula</taxon>
    </lineage>
</organism>
<dbReference type="EMBL" id="CAJHNH020000662">
    <property type="protein sequence ID" value="CAG5119141.1"/>
    <property type="molecule type" value="Genomic_DNA"/>
</dbReference>
<proteinExistence type="predicted"/>
<dbReference type="AlphaFoldDB" id="A0A8S3YV15"/>
<keyword evidence="2" id="KW-1185">Reference proteome</keyword>
<name>A0A8S3YV15_9EUPU</name>
<reference evidence="1" key="1">
    <citation type="submission" date="2021-04" db="EMBL/GenBank/DDBJ databases">
        <authorList>
            <consortium name="Molecular Ecology Group"/>
        </authorList>
    </citation>
    <scope>NUCLEOTIDE SEQUENCE</scope>
</reference>